<dbReference type="GO" id="GO:0022857">
    <property type="term" value="F:transmembrane transporter activity"/>
    <property type="evidence" value="ECO:0007669"/>
    <property type="project" value="TreeGrafter"/>
</dbReference>
<dbReference type="PANTHER" id="PTHR12064">
    <property type="entry name" value="METAL TRANSPORTER CNNM"/>
    <property type="match status" value="1"/>
</dbReference>
<dbReference type="PANTHER" id="PTHR12064:SF94">
    <property type="entry name" value="UNEXTENDED PROTEIN"/>
    <property type="match status" value="1"/>
</dbReference>
<organism evidence="5 6">
    <name type="scientific">Halocaridina rubra</name>
    <name type="common">Hawaiian red shrimp</name>
    <dbReference type="NCBI Taxonomy" id="373956"/>
    <lineage>
        <taxon>Eukaryota</taxon>
        <taxon>Metazoa</taxon>
        <taxon>Ecdysozoa</taxon>
        <taxon>Arthropoda</taxon>
        <taxon>Crustacea</taxon>
        <taxon>Multicrustacea</taxon>
        <taxon>Malacostraca</taxon>
        <taxon>Eumalacostraca</taxon>
        <taxon>Eucarida</taxon>
        <taxon>Decapoda</taxon>
        <taxon>Pleocyemata</taxon>
        <taxon>Caridea</taxon>
        <taxon>Atyoidea</taxon>
        <taxon>Atyidae</taxon>
        <taxon>Halocaridina</taxon>
    </lineage>
</organism>
<dbReference type="InterPro" id="IPR002550">
    <property type="entry name" value="CNNM"/>
</dbReference>
<evidence type="ECO:0000256" key="1">
    <source>
        <dbReference type="PROSITE-ProRule" id="PRU01193"/>
    </source>
</evidence>
<keyword evidence="1 3" id="KW-0812">Transmembrane</keyword>
<dbReference type="InterPro" id="IPR045095">
    <property type="entry name" value="ACDP"/>
</dbReference>
<feature type="domain" description="CNNM transmembrane" evidence="4">
    <location>
        <begin position="392"/>
        <end position="570"/>
    </location>
</feature>
<accession>A0AAN9FUF4</accession>
<feature type="compositionally biased region" description="Basic and acidic residues" evidence="2">
    <location>
        <begin position="231"/>
        <end position="244"/>
    </location>
</feature>
<dbReference type="Pfam" id="PF01595">
    <property type="entry name" value="CNNM"/>
    <property type="match status" value="1"/>
</dbReference>
<keyword evidence="1 3" id="KW-0472">Membrane</keyword>
<dbReference type="AlphaFoldDB" id="A0AAN9FUF4"/>
<reference evidence="5 6" key="1">
    <citation type="submission" date="2023-11" db="EMBL/GenBank/DDBJ databases">
        <title>Halocaridina rubra genome assembly.</title>
        <authorList>
            <person name="Smith C."/>
        </authorList>
    </citation>
    <scope>NUCLEOTIDE SEQUENCE [LARGE SCALE GENOMIC DNA]</scope>
    <source>
        <strain evidence="5">EP-1</strain>
        <tissue evidence="5">Whole</tissue>
    </source>
</reference>
<keyword evidence="6" id="KW-1185">Reference proteome</keyword>
<gene>
    <name evidence="5" type="primary">CNNM2_2</name>
    <name evidence="5" type="ORF">SK128_004009</name>
</gene>
<evidence type="ECO:0000256" key="3">
    <source>
        <dbReference type="SAM" id="Phobius"/>
    </source>
</evidence>
<feature type="transmembrane region" description="Helical" evidence="3">
    <location>
        <begin position="396"/>
        <end position="423"/>
    </location>
</feature>
<feature type="compositionally biased region" description="Basic and acidic residues" evidence="2">
    <location>
        <begin position="118"/>
        <end position="135"/>
    </location>
</feature>
<keyword evidence="1 3" id="KW-1133">Transmembrane helix</keyword>
<evidence type="ECO:0000256" key="2">
    <source>
        <dbReference type="SAM" id="MobiDB-lite"/>
    </source>
</evidence>
<feature type="non-terminal residue" evidence="5">
    <location>
        <position position="1"/>
    </location>
</feature>
<evidence type="ECO:0000313" key="6">
    <source>
        <dbReference type="Proteomes" id="UP001381693"/>
    </source>
</evidence>
<proteinExistence type="predicted"/>
<dbReference type="GO" id="GO:0005886">
    <property type="term" value="C:plasma membrane"/>
    <property type="evidence" value="ECO:0007669"/>
    <property type="project" value="TreeGrafter"/>
</dbReference>
<feature type="transmembrane region" description="Helical" evidence="3">
    <location>
        <begin position="481"/>
        <end position="499"/>
    </location>
</feature>
<feature type="compositionally biased region" description="Basic and acidic residues" evidence="2">
    <location>
        <begin position="193"/>
        <end position="221"/>
    </location>
</feature>
<evidence type="ECO:0000313" key="5">
    <source>
        <dbReference type="EMBL" id="KAK7086719.1"/>
    </source>
</evidence>
<dbReference type="GO" id="GO:0010960">
    <property type="term" value="P:magnesium ion homeostasis"/>
    <property type="evidence" value="ECO:0007669"/>
    <property type="project" value="InterPro"/>
</dbReference>
<comment type="caution">
    <text evidence="5">The sequence shown here is derived from an EMBL/GenBank/DDBJ whole genome shotgun (WGS) entry which is preliminary data.</text>
</comment>
<feature type="transmembrane region" description="Helical" evidence="3">
    <location>
        <begin position="455"/>
        <end position="475"/>
    </location>
</feature>
<feature type="compositionally biased region" description="Polar residues" evidence="2">
    <location>
        <begin position="141"/>
        <end position="162"/>
    </location>
</feature>
<dbReference type="Proteomes" id="UP001381693">
    <property type="component" value="Unassembled WGS sequence"/>
</dbReference>
<dbReference type="PROSITE" id="PS51846">
    <property type="entry name" value="CNNM"/>
    <property type="match status" value="1"/>
</dbReference>
<sequence length="589" mass="64238">SPAGVVTAGEMTQIELKGSNFPRVLQIGLTSIGGVQDDPCLNLITPPISADAISQDCAIFTLPPAHTDEIPVSGYMDIWVCVRARKDLSGTRARFMGEWVHLGNISKLEMIEAEELVNEHKLSERSAETVSDKPGSEGMDPSNSDNSDTFSANTNSDNSDTVESAEKLSDLNYNKASAEKGLTTSTVKYADDKLRTDKPSANTDDKLKEEGNMISDTKEMDPSDYGSEGSGKYDDRESHPHVHELRPSPLESATRVEGLEYSWPSDAESPSSLRVSSLRVEAHDKGLAYEDLAGSILVDTDADVRFFGVGFTNETEFLFTSYKGEYGTPCGAHTTKVFRISSIGEDWATATIQLPVMTTNQSRWYLCAQKGPQHRTFHQGSDPWLTMSSYTSFLPVWLQACFIALLLILSGIFSGLNLGLMALDKTELKILSNTGNPTEKKHAQKIEPVRAHGNYLLCTLLLGNVLVNSTLTILLDGLSTGLIAVIGSTIGIVIFGEIIPQAVCSRHGLAVGSRTVWLVRIFMVLTGPMSWPISKLLDCILGEEIGQAYDRDHLKELIKIINCSPRATGLDCEFIHVDKGSSNLRLSPN</sequence>
<feature type="region of interest" description="Disordered" evidence="2">
    <location>
        <begin position="118"/>
        <end position="165"/>
    </location>
</feature>
<evidence type="ECO:0000259" key="4">
    <source>
        <dbReference type="PROSITE" id="PS51846"/>
    </source>
</evidence>
<protein>
    <submittedName>
        <fullName evidence="5">Metal transporter cnnm2</fullName>
    </submittedName>
</protein>
<dbReference type="EMBL" id="JAXCGZ010000098">
    <property type="protein sequence ID" value="KAK7086719.1"/>
    <property type="molecule type" value="Genomic_DNA"/>
</dbReference>
<feature type="region of interest" description="Disordered" evidence="2">
    <location>
        <begin position="193"/>
        <end position="244"/>
    </location>
</feature>
<name>A0AAN9FUF4_HALRR</name>